<comment type="caution">
    <text evidence="1">The sequence shown here is derived from an EMBL/GenBank/DDBJ whole genome shotgun (WGS) entry which is preliminary data.</text>
</comment>
<name>A0ACC0G961_9ERIC</name>
<dbReference type="Proteomes" id="UP001060215">
    <property type="component" value="Chromosome 10"/>
</dbReference>
<sequence length="595" mass="66240">MLEAAAGDTPCDHEDTTKFLCLYMCGKLFFATSSETISWTLIWYVDNIGAVKLYDWSGAVCSMLMCLVRDFHQTPEKVSGCVVALMFWLCEHTNIVKPKHGHRFPRFLIWDVGKVNSGQLVEQEHEVSILEGKGVQGVRNAVLVDNDGDKVEGGGSMFEVVDTNEDNSGVVVVSPLVAECDSEVGGMNSFVHNIKGKVRKNLKLSGFEYPEVRWRGCKENDKRSNSVFGGVGSSVDGVRREDVIDVDIVGDGKKIFTGFGIANHNTVWKMISERENDVVSTAYNHYGDRAVIWVGRQDGNAVFFSDVRSLVRQVDMRGNVIDAFAEVLSDDQDRLNAGKDFPDSSYFFSSICWKNIVTKVQRQSMATHGLDQLVGTQDFDMSVESVAECPQQRPKTMDCAIIVCTLMRQYVNHVDVGHSLEEGNCSVLRANMGKSFICDLQCRWWPVKEEAARGEQQPPLLHHRRHRLLPFQRNPNRLLTQTSVSPPFQFSLITPPPPPPPPPLVAASTTPPPLTSSSASISNSHRHSTPPSIPSNKPIFRSTYTPMSFADRSISLHCYRIDGTESPAIRIPRGLGKSISSIWVFRPRLDQSTIT</sequence>
<organism evidence="1 2">
    <name type="scientific">Camellia lanceoleosa</name>
    <dbReference type="NCBI Taxonomy" id="1840588"/>
    <lineage>
        <taxon>Eukaryota</taxon>
        <taxon>Viridiplantae</taxon>
        <taxon>Streptophyta</taxon>
        <taxon>Embryophyta</taxon>
        <taxon>Tracheophyta</taxon>
        <taxon>Spermatophyta</taxon>
        <taxon>Magnoliopsida</taxon>
        <taxon>eudicotyledons</taxon>
        <taxon>Gunneridae</taxon>
        <taxon>Pentapetalae</taxon>
        <taxon>asterids</taxon>
        <taxon>Ericales</taxon>
        <taxon>Theaceae</taxon>
        <taxon>Camellia</taxon>
    </lineage>
</organism>
<protein>
    <submittedName>
        <fullName evidence="1">Uncharacterized protein</fullName>
    </submittedName>
</protein>
<keyword evidence="2" id="KW-1185">Reference proteome</keyword>
<dbReference type="EMBL" id="CM045767">
    <property type="protein sequence ID" value="KAI7997595.1"/>
    <property type="molecule type" value="Genomic_DNA"/>
</dbReference>
<proteinExistence type="predicted"/>
<gene>
    <name evidence="1" type="ORF">LOK49_LG10G01229</name>
</gene>
<evidence type="ECO:0000313" key="1">
    <source>
        <dbReference type="EMBL" id="KAI7997595.1"/>
    </source>
</evidence>
<accession>A0ACC0G961</accession>
<reference evidence="1 2" key="1">
    <citation type="journal article" date="2022" name="Plant J.">
        <title>Chromosome-level genome of Camellia lanceoleosa provides a valuable resource for understanding genome evolution and self-incompatibility.</title>
        <authorList>
            <person name="Gong W."/>
            <person name="Xiao S."/>
            <person name="Wang L."/>
            <person name="Liao Z."/>
            <person name="Chang Y."/>
            <person name="Mo W."/>
            <person name="Hu G."/>
            <person name="Li W."/>
            <person name="Zhao G."/>
            <person name="Zhu H."/>
            <person name="Hu X."/>
            <person name="Ji K."/>
            <person name="Xiang X."/>
            <person name="Song Q."/>
            <person name="Yuan D."/>
            <person name="Jin S."/>
            <person name="Zhang L."/>
        </authorList>
    </citation>
    <scope>NUCLEOTIDE SEQUENCE [LARGE SCALE GENOMIC DNA]</scope>
    <source>
        <strain evidence="1">SQ_2022a</strain>
    </source>
</reference>
<evidence type="ECO:0000313" key="2">
    <source>
        <dbReference type="Proteomes" id="UP001060215"/>
    </source>
</evidence>